<dbReference type="Gene3D" id="3.60.21.70">
    <property type="entry name" value="PhoD-like phosphatase"/>
    <property type="match status" value="1"/>
</dbReference>
<evidence type="ECO:0000259" key="4">
    <source>
        <dbReference type="Pfam" id="PF16655"/>
    </source>
</evidence>
<keyword evidence="1" id="KW-0732">Signal</keyword>
<evidence type="ECO:0000313" key="6">
    <source>
        <dbReference type="Proteomes" id="UP000008204"/>
    </source>
</evidence>
<feature type="domain" description="Phospholipase D N-terminal" evidence="4">
    <location>
        <begin position="4"/>
        <end position="85"/>
    </location>
</feature>
<dbReference type="InterPro" id="IPR032093">
    <property type="entry name" value="PhoD_N"/>
</dbReference>
<reference evidence="6" key="1">
    <citation type="journal article" date="2011" name="MBio">
        <title>Novel metabolic attributes of the genus Cyanothece, comprising a group of unicellular nitrogen-fixing Cyanobacteria.</title>
        <authorList>
            <person name="Bandyopadhyay A."/>
            <person name="Elvitigala T."/>
            <person name="Welsh E."/>
            <person name="Stockel J."/>
            <person name="Liberton M."/>
            <person name="Min H."/>
            <person name="Sherman L.A."/>
            <person name="Pakrasi H.B."/>
        </authorList>
    </citation>
    <scope>NUCLEOTIDE SEQUENCE [LARGE SCALE GENOMIC DNA]</scope>
    <source>
        <strain evidence="6">PCC 8801</strain>
    </source>
</reference>
<dbReference type="SUPFAM" id="SSF49363">
    <property type="entry name" value="Purple acid phosphatase, N-terminal domain"/>
    <property type="match status" value="1"/>
</dbReference>
<accession>B7K5D5</accession>
<dbReference type="GO" id="GO:0003993">
    <property type="term" value="F:acid phosphatase activity"/>
    <property type="evidence" value="ECO:0007669"/>
    <property type="project" value="InterPro"/>
</dbReference>
<dbReference type="RefSeq" id="WP_012597215.1">
    <property type="nucleotide sequence ID" value="NC_011726.1"/>
</dbReference>
<dbReference type="InterPro" id="IPR038607">
    <property type="entry name" value="PhoD-like_sf"/>
</dbReference>
<feature type="transmembrane region" description="Helical" evidence="2">
    <location>
        <begin position="546"/>
        <end position="570"/>
    </location>
</feature>
<evidence type="ECO:0000256" key="2">
    <source>
        <dbReference type="SAM" id="Phobius"/>
    </source>
</evidence>
<dbReference type="Proteomes" id="UP000008204">
    <property type="component" value="Chromosome"/>
</dbReference>
<dbReference type="GO" id="GO:0046872">
    <property type="term" value="F:metal ion binding"/>
    <property type="evidence" value="ECO:0007669"/>
    <property type="project" value="InterPro"/>
</dbReference>
<dbReference type="AlphaFoldDB" id="B7K5D5"/>
<dbReference type="Pfam" id="PF16655">
    <property type="entry name" value="PhoD_N"/>
    <property type="match status" value="1"/>
</dbReference>
<dbReference type="HOGENOM" id="CLU_022808_0_0_3"/>
<dbReference type="PANTHER" id="PTHR43606">
    <property type="entry name" value="PHOSPHATASE, PUTATIVE (AFU_ORTHOLOGUE AFUA_6G08710)-RELATED"/>
    <property type="match status" value="1"/>
</dbReference>
<dbReference type="Gene3D" id="2.60.40.380">
    <property type="entry name" value="Purple acid phosphatase-like, N-terminal"/>
    <property type="match status" value="1"/>
</dbReference>
<evidence type="ECO:0000256" key="1">
    <source>
        <dbReference type="ARBA" id="ARBA00022729"/>
    </source>
</evidence>
<dbReference type="OrthoDB" id="292013at2"/>
<sequence>MPNIASGDTNQNSSVLWTQSNYTGKVTFEYSTDPNFTTIAGSITQTITDINLPVKVSVTDLSPGTQYYYRVTDANSQTTLGTFKTAAEIGQQKGLKFGVSGDWRGELSPYPAIANADEQNLDFFILHGDTIYADYPSPAVNKSQAETITDFRLKYQEVYGDRFGLNTWGDLRSSTSIFATIDDHEVTNDFAGGADVSTDSRFSDSPGILINESTLYQTGLQAFQEYHPIKNQTYANTGDRRTENKPKLYRSTTYGKDAQIIILDNRSFRDQTLPNVTNPSDSTQVNQFLTNSFNPSRTMLGKAQLDDLKHDLLTAHNKGVTWKFILVPEPIQNLGVIFASDRFEGYAAERTEILKFIDENNINNVVFIAADIHGNLVNNLTYQLSPNSQQIPTNSFEVTTGSVAFNAPFGPSVIGLASQLKRLTPQQVAFYNSLTTRDAKDNFIRQLVDQQITPFGYDPLGLDNNLSQANGLINAQLIQGGYVNTHTYGWTKFDIDQNTQKLTVTTYGIDPYTEAELTPNSPVLTRNPVIINQFEVTPTKTPKPSFSLSLLIVFAICSLCFLPSIISSIFKEK</sequence>
<name>B7K5D5_RIPO1</name>
<gene>
    <name evidence="5" type="ordered locus">PCC8801_4022</name>
</gene>
<dbReference type="InterPro" id="IPR008963">
    <property type="entry name" value="Purple_acid_Pase-like_N"/>
</dbReference>
<keyword evidence="2" id="KW-0472">Membrane</keyword>
<dbReference type="InterPro" id="IPR018946">
    <property type="entry name" value="PhoD-like_MPP"/>
</dbReference>
<dbReference type="KEGG" id="cyp:PCC8801_4022"/>
<keyword evidence="6" id="KW-1185">Reference proteome</keyword>
<evidence type="ECO:0000259" key="3">
    <source>
        <dbReference type="Pfam" id="PF09423"/>
    </source>
</evidence>
<dbReference type="InterPro" id="IPR029052">
    <property type="entry name" value="Metallo-depent_PP-like"/>
</dbReference>
<feature type="domain" description="PhoD-like phosphatase metallophosphatase" evidence="3">
    <location>
        <begin position="110"/>
        <end position="407"/>
    </location>
</feature>
<dbReference type="CDD" id="cd07389">
    <property type="entry name" value="MPP_PhoD"/>
    <property type="match status" value="1"/>
</dbReference>
<protein>
    <submittedName>
        <fullName evidence="5">Phosphodiesterase/alkaline phosphatase D-like protein</fullName>
    </submittedName>
</protein>
<keyword evidence="2" id="KW-1133">Transmembrane helix</keyword>
<dbReference type="EMBL" id="CP001287">
    <property type="protein sequence ID" value="ACK67961.1"/>
    <property type="molecule type" value="Genomic_DNA"/>
</dbReference>
<dbReference type="STRING" id="41431.PCC8801_4022"/>
<dbReference type="Pfam" id="PF09423">
    <property type="entry name" value="PhoD"/>
    <property type="match status" value="1"/>
</dbReference>
<dbReference type="SUPFAM" id="SSF56300">
    <property type="entry name" value="Metallo-dependent phosphatases"/>
    <property type="match status" value="1"/>
</dbReference>
<dbReference type="InterPro" id="IPR052900">
    <property type="entry name" value="Phospholipid_Metab_Enz"/>
</dbReference>
<organism evidence="5 6">
    <name type="scientific">Rippkaea orientalis (strain PCC 8801 / RF-1)</name>
    <name type="common">Cyanothece sp. (strain PCC 8801)</name>
    <dbReference type="NCBI Taxonomy" id="41431"/>
    <lineage>
        <taxon>Bacteria</taxon>
        <taxon>Bacillati</taxon>
        <taxon>Cyanobacteriota</taxon>
        <taxon>Cyanophyceae</taxon>
        <taxon>Oscillatoriophycideae</taxon>
        <taxon>Chroococcales</taxon>
        <taxon>Aphanothecaceae</taxon>
        <taxon>Rippkaea</taxon>
        <taxon>Rippkaea orientalis</taxon>
    </lineage>
</organism>
<dbReference type="eggNOG" id="COG3540">
    <property type="taxonomic scope" value="Bacteria"/>
</dbReference>
<dbReference type="PANTHER" id="PTHR43606:SF2">
    <property type="entry name" value="ALKALINE PHOSPHATASE FAMILY PROTEIN (AFU_ORTHOLOGUE AFUA_5G03860)"/>
    <property type="match status" value="1"/>
</dbReference>
<proteinExistence type="predicted"/>
<evidence type="ECO:0000313" key="5">
    <source>
        <dbReference type="EMBL" id="ACK67961.1"/>
    </source>
</evidence>
<keyword evidence="2" id="KW-0812">Transmembrane</keyword>